<comment type="caution">
    <text evidence="2">The sequence shown here is derived from an EMBL/GenBank/DDBJ whole genome shotgun (WGS) entry which is preliminary data.</text>
</comment>
<keyword evidence="3" id="KW-1185">Reference proteome</keyword>
<protein>
    <submittedName>
        <fullName evidence="2">39974_t:CDS:1</fullName>
    </submittedName>
</protein>
<accession>A0ABM8W148</accession>
<dbReference type="Proteomes" id="UP000789901">
    <property type="component" value="Unassembled WGS sequence"/>
</dbReference>
<dbReference type="EMBL" id="CAJVQB010000609">
    <property type="protein sequence ID" value="CAG8498094.1"/>
    <property type="molecule type" value="Genomic_DNA"/>
</dbReference>
<evidence type="ECO:0000313" key="3">
    <source>
        <dbReference type="Proteomes" id="UP000789901"/>
    </source>
</evidence>
<sequence length="83" mass="9774">MRAEKINAQISIKPSSNYKPDKAKKRKPQSNNEFYTYTNNKNSTMKFVPNENLTIYQEEKKSNSQIKLNEIKKNESTNSIRIF</sequence>
<feature type="compositionally biased region" description="Polar residues" evidence="1">
    <location>
        <begin position="8"/>
        <end position="18"/>
    </location>
</feature>
<feature type="region of interest" description="Disordered" evidence="1">
    <location>
        <begin position="1"/>
        <end position="37"/>
    </location>
</feature>
<name>A0ABM8W148_GIGMA</name>
<proteinExistence type="predicted"/>
<evidence type="ECO:0000256" key="1">
    <source>
        <dbReference type="SAM" id="MobiDB-lite"/>
    </source>
</evidence>
<gene>
    <name evidence="2" type="ORF">GMARGA_LOCUS2061</name>
</gene>
<evidence type="ECO:0000313" key="2">
    <source>
        <dbReference type="EMBL" id="CAG8498094.1"/>
    </source>
</evidence>
<organism evidence="2 3">
    <name type="scientific">Gigaspora margarita</name>
    <dbReference type="NCBI Taxonomy" id="4874"/>
    <lineage>
        <taxon>Eukaryota</taxon>
        <taxon>Fungi</taxon>
        <taxon>Fungi incertae sedis</taxon>
        <taxon>Mucoromycota</taxon>
        <taxon>Glomeromycotina</taxon>
        <taxon>Glomeromycetes</taxon>
        <taxon>Diversisporales</taxon>
        <taxon>Gigasporaceae</taxon>
        <taxon>Gigaspora</taxon>
    </lineage>
</organism>
<reference evidence="2 3" key="1">
    <citation type="submission" date="2021-06" db="EMBL/GenBank/DDBJ databases">
        <authorList>
            <person name="Kallberg Y."/>
            <person name="Tangrot J."/>
            <person name="Rosling A."/>
        </authorList>
    </citation>
    <scope>NUCLEOTIDE SEQUENCE [LARGE SCALE GENOMIC DNA]</scope>
    <source>
        <strain evidence="2 3">120-4 pot B 10/14</strain>
    </source>
</reference>